<name>A0A0X1KYQ1_VIBCO</name>
<dbReference type="AlphaFoldDB" id="A0A0X1KYQ1"/>
<proteinExistence type="predicted"/>
<protein>
    <submittedName>
        <fullName evidence="1">Uncharacterized protein</fullName>
    </submittedName>
</protein>
<reference evidence="1" key="2">
    <citation type="submission" date="2008-07" db="EMBL/GenBank/DDBJ databases">
        <authorList>
            <consortium name="Broad Institute Genome Sequencing Platform"/>
            <person name="Colwell R."/>
            <person name="Grim C.J."/>
            <person name="Young S."/>
            <person name="Jaffe D."/>
            <person name="Gnerre S."/>
            <person name="Berlin A."/>
            <person name="Heiman D."/>
            <person name="Hepburn T."/>
            <person name="Shea T."/>
            <person name="Sykes S."/>
            <person name="Alvarado L."/>
            <person name="Kodira C."/>
            <person name="Heidelberg J."/>
            <person name="Lander E."/>
            <person name="Galagan J."/>
            <person name="Nusbaum C."/>
            <person name="Birren B."/>
        </authorList>
    </citation>
    <scope>NUCLEOTIDE SEQUENCE [LARGE SCALE GENOMIC DNA]</scope>
    <source>
        <strain evidence="1">MO10</strain>
    </source>
</reference>
<gene>
    <name evidence="1" type="ORF">VchoM_01415</name>
</gene>
<sequence>MGQRVDYVAVCALVWLGWGVVLRSDALQAKRNAAVRLRCGAFGWLLLCYRV</sequence>
<organism evidence="1">
    <name type="scientific">Vibrio cholerae (strain MO10)</name>
    <dbReference type="NCBI Taxonomy" id="345072"/>
    <lineage>
        <taxon>Bacteria</taxon>
        <taxon>Pseudomonadati</taxon>
        <taxon>Pseudomonadota</taxon>
        <taxon>Gammaproteobacteria</taxon>
        <taxon>Vibrionales</taxon>
        <taxon>Vibrionaceae</taxon>
        <taxon>Vibrio</taxon>
    </lineage>
</organism>
<dbReference type="HOGENOM" id="CLU_3105155_0_0_6"/>
<reference evidence="1" key="1">
    <citation type="submission" date="2005-09" db="EMBL/GenBank/DDBJ databases">
        <title>Annotation of Vibrio cholerae MO10.</title>
        <authorList>
            <person name="Colwell R."/>
            <person name="Grim C.J."/>
            <person name="Young S."/>
            <person name="Jaffe D."/>
            <person name="Gnerre S."/>
            <person name="Berlin A."/>
            <person name="Heiman D."/>
            <person name="Hepburn T."/>
            <person name="Shea T."/>
            <person name="Sykes S."/>
            <person name="Yandava C."/>
            <person name="Alvarado L."/>
            <person name="Kodira C."/>
            <person name="Borodovsky M."/>
            <person name="Heidelberg J."/>
            <person name="Lander E."/>
            <person name="Galagan J."/>
            <person name="Nusbaum C."/>
            <person name="Birren B."/>
        </authorList>
    </citation>
    <scope>NUCLEOTIDE SEQUENCE [LARGE SCALE GENOMIC DNA]</scope>
    <source>
        <strain evidence="1">MO10</strain>
    </source>
</reference>
<evidence type="ECO:0000313" key="1">
    <source>
        <dbReference type="EMBL" id="EET23388.1"/>
    </source>
</evidence>
<dbReference type="EMBL" id="DS990136">
    <property type="protein sequence ID" value="EET23388.1"/>
    <property type="molecule type" value="Genomic_DNA"/>
</dbReference>
<dbReference type="Proteomes" id="UP000004687">
    <property type="component" value="Unassembled WGS sequence"/>
</dbReference>
<accession>A0A0X1KYQ1</accession>